<feature type="domain" description="Carrier" evidence="3">
    <location>
        <begin position="1"/>
        <end position="84"/>
    </location>
</feature>
<dbReference type="RefSeq" id="WP_066606181.1">
    <property type="nucleotide sequence ID" value="NZ_CP014230.1"/>
</dbReference>
<dbReference type="SUPFAM" id="SSF47336">
    <property type="entry name" value="ACP-like"/>
    <property type="match status" value="1"/>
</dbReference>
<name>A0A0X8JQV0_9BACT</name>
<reference evidence="5" key="1">
    <citation type="submission" date="2016-02" db="EMBL/GenBank/DDBJ databases">
        <authorList>
            <person name="Holder M.E."/>
            <person name="Ajami N.J."/>
            <person name="Petrosino J.F."/>
        </authorList>
    </citation>
    <scope>NUCLEOTIDE SEQUENCE [LARGE SCALE GENOMIC DNA]</scope>
    <source>
        <strain evidence="5">DSM 12838</strain>
    </source>
</reference>
<dbReference type="InterPro" id="IPR006162">
    <property type="entry name" value="Ppantetheine_attach_site"/>
</dbReference>
<evidence type="ECO:0000313" key="4">
    <source>
        <dbReference type="EMBL" id="AMD93187.1"/>
    </source>
</evidence>
<keyword evidence="2" id="KW-0597">Phosphoprotein</keyword>
<dbReference type="KEGG" id="doa:AXF15_08790"/>
<dbReference type="STRING" id="888061.AXF15_08790"/>
<dbReference type="OrthoDB" id="5420094at2"/>
<dbReference type="AlphaFoldDB" id="A0A0X8JQV0"/>
<keyword evidence="1" id="KW-0596">Phosphopantetheine</keyword>
<dbReference type="Proteomes" id="UP000063964">
    <property type="component" value="Chromosome"/>
</dbReference>
<dbReference type="Gene3D" id="1.10.1200.10">
    <property type="entry name" value="ACP-like"/>
    <property type="match status" value="1"/>
</dbReference>
<dbReference type="EMBL" id="CP014230">
    <property type="protein sequence ID" value="AMD93187.1"/>
    <property type="molecule type" value="Genomic_DNA"/>
</dbReference>
<evidence type="ECO:0000256" key="2">
    <source>
        <dbReference type="ARBA" id="ARBA00022553"/>
    </source>
</evidence>
<evidence type="ECO:0000313" key="5">
    <source>
        <dbReference type="Proteomes" id="UP000063964"/>
    </source>
</evidence>
<dbReference type="InterPro" id="IPR036736">
    <property type="entry name" value="ACP-like_sf"/>
</dbReference>
<protein>
    <recommendedName>
        <fullName evidence="3">Carrier domain-containing protein</fullName>
    </recommendedName>
</protein>
<sequence>MNHFSAIAAIIGEILDVDPDSIRPETFLIRDLGAESIDLLEIGVAIQHRLGVAVDDDALFLKDAPVIIHQHEPDGADETLAALARAYPHLGGERLARIPADMAQGPILQVADLLAYVRFATENGRT</sequence>
<evidence type="ECO:0000256" key="1">
    <source>
        <dbReference type="ARBA" id="ARBA00022450"/>
    </source>
</evidence>
<organism evidence="4 5">
    <name type="scientific">Desulfomicrobium orale DSM 12838</name>
    <dbReference type="NCBI Taxonomy" id="888061"/>
    <lineage>
        <taxon>Bacteria</taxon>
        <taxon>Pseudomonadati</taxon>
        <taxon>Thermodesulfobacteriota</taxon>
        <taxon>Desulfovibrionia</taxon>
        <taxon>Desulfovibrionales</taxon>
        <taxon>Desulfomicrobiaceae</taxon>
        <taxon>Desulfomicrobium</taxon>
    </lineage>
</organism>
<gene>
    <name evidence="4" type="ORF">AXF15_08790</name>
</gene>
<dbReference type="PROSITE" id="PS50075">
    <property type="entry name" value="CARRIER"/>
    <property type="match status" value="1"/>
</dbReference>
<evidence type="ECO:0000259" key="3">
    <source>
        <dbReference type="PROSITE" id="PS50075"/>
    </source>
</evidence>
<dbReference type="PROSITE" id="PS00012">
    <property type="entry name" value="PHOSPHOPANTETHEINE"/>
    <property type="match status" value="1"/>
</dbReference>
<dbReference type="InterPro" id="IPR009081">
    <property type="entry name" value="PP-bd_ACP"/>
</dbReference>
<dbReference type="Pfam" id="PF00550">
    <property type="entry name" value="PP-binding"/>
    <property type="match status" value="1"/>
</dbReference>
<keyword evidence="5" id="KW-1185">Reference proteome</keyword>
<proteinExistence type="predicted"/>
<accession>A0A0X8JQV0</accession>